<evidence type="ECO:0000313" key="3">
    <source>
        <dbReference type="Proteomes" id="UP000299102"/>
    </source>
</evidence>
<keyword evidence="3" id="KW-1185">Reference proteome</keyword>
<evidence type="ECO:0000256" key="1">
    <source>
        <dbReference type="SAM" id="MobiDB-lite"/>
    </source>
</evidence>
<protein>
    <submittedName>
        <fullName evidence="2">Uncharacterized protein</fullName>
    </submittedName>
</protein>
<dbReference type="EMBL" id="BGZK01001137">
    <property type="protein sequence ID" value="GBP72219.1"/>
    <property type="molecule type" value="Genomic_DNA"/>
</dbReference>
<accession>A0A4C1YC24</accession>
<dbReference type="AlphaFoldDB" id="A0A4C1YC24"/>
<reference evidence="2 3" key="1">
    <citation type="journal article" date="2019" name="Commun. Biol.">
        <title>The bagworm genome reveals a unique fibroin gene that provides high tensile strength.</title>
        <authorList>
            <person name="Kono N."/>
            <person name="Nakamura H."/>
            <person name="Ohtoshi R."/>
            <person name="Tomita M."/>
            <person name="Numata K."/>
            <person name="Arakawa K."/>
        </authorList>
    </citation>
    <scope>NUCLEOTIDE SEQUENCE [LARGE SCALE GENOMIC DNA]</scope>
</reference>
<dbReference type="Proteomes" id="UP000299102">
    <property type="component" value="Unassembled WGS sequence"/>
</dbReference>
<sequence>MHVGPFERNKIDPSCLGFFDLAWQVLWVFPGSKNGGGRIRKFIYVKIDEAPSGKLTKMFAKKTRGSGGIDSVTLAHSTHRRPPRAAARPGMKNRLSARTFVTPRRDERKKNE</sequence>
<comment type="caution">
    <text evidence="2">The sequence shown here is derived from an EMBL/GenBank/DDBJ whole genome shotgun (WGS) entry which is preliminary data.</text>
</comment>
<name>A0A4C1YC24_EUMVA</name>
<organism evidence="2 3">
    <name type="scientific">Eumeta variegata</name>
    <name type="common">Bagworm moth</name>
    <name type="synonym">Eumeta japonica</name>
    <dbReference type="NCBI Taxonomy" id="151549"/>
    <lineage>
        <taxon>Eukaryota</taxon>
        <taxon>Metazoa</taxon>
        <taxon>Ecdysozoa</taxon>
        <taxon>Arthropoda</taxon>
        <taxon>Hexapoda</taxon>
        <taxon>Insecta</taxon>
        <taxon>Pterygota</taxon>
        <taxon>Neoptera</taxon>
        <taxon>Endopterygota</taxon>
        <taxon>Lepidoptera</taxon>
        <taxon>Glossata</taxon>
        <taxon>Ditrysia</taxon>
        <taxon>Tineoidea</taxon>
        <taxon>Psychidae</taxon>
        <taxon>Oiketicinae</taxon>
        <taxon>Eumeta</taxon>
    </lineage>
</organism>
<proteinExistence type="predicted"/>
<feature type="region of interest" description="Disordered" evidence="1">
    <location>
        <begin position="64"/>
        <end position="112"/>
    </location>
</feature>
<evidence type="ECO:0000313" key="2">
    <source>
        <dbReference type="EMBL" id="GBP72219.1"/>
    </source>
</evidence>
<feature type="compositionally biased region" description="Basic and acidic residues" evidence="1">
    <location>
        <begin position="103"/>
        <end position="112"/>
    </location>
</feature>
<gene>
    <name evidence="2" type="ORF">EVAR_51127_1</name>
</gene>